<evidence type="ECO:0000313" key="3">
    <source>
        <dbReference type="Proteomes" id="UP001250214"/>
    </source>
</evidence>
<accession>A0ABU2H8M3</accession>
<keyword evidence="1" id="KW-1133">Transmembrane helix</keyword>
<sequence>MSARSRRLLRERLRYPLRSRSTVRRLQILSGTAILALLGLCATSIVGLTQARDGVHTIGHGAGPQVVETANLYYALSDMDAQVANILVIGDQHELGDGREAALETYDQRRTEANEALLEASQLSADDPTEQRTVQELLDGLATYDQLRAEAILLSEQADHPPGELPEEVRETYDEAADLMRLELLPKAYNLALDRGSLVRTTYEEKHTWVLVSAIVAAVAGIVAVAALIRLQIFLRRRFRRRLSPFLVAATVGTAIMTVGISGFLLSEARHLQSAKEDGFDSVLALARARAMATVNHADQSRYLLNPDQATSYEQRFLENSQAIVDVPIGGEDGSAAGTLEEYRESLAEGVANLEEEDVDQELRGLLGDEVGASELEGHDTAILTVLQNYTALQSSDETMRAMAERGNTHGAIQFLVSSGGGEGTYAFNQFDTALAEGLTELHQQAFDDAIARGESGLTAWTVASPAVTLLLAGLVVAAARSRMAEYR</sequence>
<feature type="transmembrane region" description="Helical" evidence="1">
    <location>
        <begin position="209"/>
        <end position="231"/>
    </location>
</feature>
<feature type="transmembrane region" description="Helical" evidence="1">
    <location>
        <begin position="458"/>
        <end position="480"/>
    </location>
</feature>
<reference evidence="3" key="1">
    <citation type="submission" date="2023-07" db="EMBL/GenBank/DDBJ databases">
        <title>Novel species in the genus Lipingzhangella isolated from Sambhar Salt Lake.</title>
        <authorList>
            <person name="Jiya N."/>
            <person name="Kajale S."/>
            <person name="Sharma A."/>
        </authorList>
    </citation>
    <scope>NUCLEOTIDE SEQUENCE [LARGE SCALE GENOMIC DNA]</scope>
    <source>
        <strain evidence="3">LS1_29</strain>
    </source>
</reference>
<dbReference type="Proteomes" id="UP001250214">
    <property type="component" value="Unassembled WGS sequence"/>
</dbReference>
<keyword evidence="1" id="KW-0812">Transmembrane</keyword>
<proteinExistence type="predicted"/>
<comment type="caution">
    <text evidence="2">The sequence shown here is derived from an EMBL/GenBank/DDBJ whole genome shotgun (WGS) entry which is preliminary data.</text>
</comment>
<protein>
    <recommendedName>
        <fullName evidence="4">Secreted protein</fullName>
    </recommendedName>
</protein>
<organism evidence="2 3">
    <name type="scientific">Lipingzhangella rawalii</name>
    <dbReference type="NCBI Taxonomy" id="2055835"/>
    <lineage>
        <taxon>Bacteria</taxon>
        <taxon>Bacillati</taxon>
        <taxon>Actinomycetota</taxon>
        <taxon>Actinomycetes</taxon>
        <taxon>Streptosporangiales</taxon>
        <taxon>Nocardiopsidaceae</taxon>
        <taxon>Lipingzhangella</taxon>
    </lineage>
</organism>
<gene>
    <name evidence="2" type="ORF">RIF23_15225</name>
</gene>
<dbReference type="EMBL" id="JAVLVT010000006">
    <property type="protein sequence ID" value="MDS1271646.1"/>
    <property type="molecule type" value="Genomic_DNA"/>
</dbReference>
<evidence type="ECO:0000313" key="2">
    <source>
        <dbReference type="EMBL" id="MDS1271646.1"/>
    </source>
</evidence>
<keyword evidence="3" id="KW-1185">Reference proteome</keyword>
<evidence type="ECO:0000256" key="1">
    <source>
        <dbReference type="SAM" id="Phobius"/>
    </source>
</evidence>
<feature type="transmembrane region" description="Helical" evidence="1">
    <location>
        <begin position="243"/>
        <end position="266"/>
    </location>
</feature>
<name>A0ABU2H8M3_9ACTN</name>
<evidence type="ECO:0008006" key="4">
    <source>
        <dbReference type="Google" id="ProtNLM"/>
    </source>
</evidence>
<keyword evidence="1" id="KW-0472">Membrane</keyword>
<dbReference type="RefSeq" id="WP_310913189.1">
    <property type="nucleotide sequence ID" value="NZ_JAVLVT010000006.1"/>
</dbReference>